<protein>
    <submittedName>
        <fullName evidence="8">Ferroxidase fet3</fullName>
    </submittedName>
</protein>
<dbReference type="InterPro" id="IPR008972">
    <property type="entry name" value="Cupredoxin"/>
</dbReference>
<reference evidence="8" key="1">
    <citation type="submission" date="2022-07" db="EMBL/GenBank/DDBJ databases">
        <title>Phylogenomic reconstructions and comparative analyses of Kickxellomycotina fungi.</title>
        <authorList>
            <person name="Reynolds N.K."/>
            <person name="Stajich J.E."/>
            <person name="Barry K."/>
            <person name="Grigoriev I.V."/>
            <person name="Crous P."/>
            <person name="Smith M.E."/>
        </authorList>
    </citation>
    <scope>NUCLEOTIDE SEQUENCE</scope>
    <source>
        <strain evidence="8">NRRL 1566</strain>
    </source>
</reference>
<name>A0A9W8IFL5_9FUNG</name>
<dbReference type="InterPro" id="IPR001117">
    <property type="entry name" value="Cu-oxidase_2nd"/>
</dbReference>
<dbReference type="InterPro" id="IPR002355">
    <property type="entry name" value="Cu_oxidase_Cu_BS"/>
</dbReference>
<sequence length="460" mass="51478">MYQINTDYYDGAPMVTGCSIAPGASFTYVINTGQQVGSFWIHGHYYGHLEDGLRAPFIIHEKQHPIGYDEEILFYLEDWAQQTFEDRMAEYDQKTPGHLPSFYPTVLINGIDGNLTRPITFVPGKKYRIRVISMSASFWFRFSIPGHKMQVIEADGIAAKPLEVDGLDLGPGQRRSAIVTAHNSHAFNYLYNVTLYANFANPFPGLLPRHYSGSVIYNSAAPTKVPTISQGQMVWCNAIDMQVQDQSPLYPVTRQIVWTIKERSLGHGIPYYTFNDFAYNQTKVPTLFTALTMGKLAFNSSVYGPQSQTFVVKYGESIEILINNPGTKDHTIHLHMMDYQLVEVGPLGNAEANNKPPVKLQKSGPYPMRLDSATLRAFSYIKIRFPVNRGFIALAHCHLETHMEHGLRATIVAAPDLLQKHIRLPQEAIDLCKLQGISVSGNAAGNQRFDLDGLPPAIPI</sequence>
<dbReference type="InterPro" id="IPR011707">
    <property type="entry name" value="Cu-oxidase-like_N"/>
</dbReference>
<dbReference type="InterPro" id="IPR045087">
    <property type="entry name" value="Cu-oxidase_fam"/>
</dbReference>
<evidence type="ECO:0000313" key="9">
    <source>
        <dbReference type="Proteomes" id="UP001139887"/>
    </source>
</evidence>
<feature type="domain" description="Plastocyanin-like" evidence="7">
    <location>
        <begin position="3"/>
        <end position="63"/>
    </location>
</feature>
<dbReference type="EMBL" id="JANBUW010000038">
    <property type="protein sequence ID" value="KAJ2850245.1"/>
    <property type="molecule type" value="Genomic_DNA"/>
</dbReference>
<organism evidence="8 9">
    <name type="scientific">Coemansia brasiliensis</name>
    <dbReference type="NCBI Taxonomy" id="2650707"/>
    <lineage>
        <taxon>Eukaryota</taxon>
        <taxon>Fungi</taxon>
        <taxon>Fungi incertae sedis</taxon>
        <taxon>Zoopagomycota</taxon>
        <taxon>Kickxellomycotina</taxon>
        <taxon>Kickxellomycetes</taxon>
        <taxon>Kickxellales</taxon>
        <taxon>Kickxellaceae</taxon>
        <taxon>Coemansia</taxon>
    </lineage>
</organism>
<dbReference type="CDD" id="cd04205">
    <property type="entry name" value="CuRO_2_LCC_like"/>
    <property type="match status" value="1"/>
</dbReference>
<evidence type="ECO:0000259" key="7">
    <source>
        <dbReference type="Pfam" id="PF07732"/>
    </source>
</evidence>
<accession>A0A9W8IFL5</accession>
<comment type="similarity">
    <text evidence="1">Belongs to the multicopper oxidase family.</text>
</comment>
<evidence type="ECO:0000256" key="3">
    <source>
        <dbReference type="ARBA" id="ARBA00023002"/>
    </source>
</evidence>
<dbReference type="Pfam" id="PF00394">
    <property type="entry name" value="Cu-oxidase"/>
    <property type="match status" value="1"/>
</dbReference>
<feature type="domain" description="Plastocyanin-like" evidence="6">
    <location>
        <begin position="281"/>
        <end position="414"/>
    </location>
</feature>
<dbReference type="Pfam" id="PF07731">
    <property type="entry name" value="Cu-oxidase_2"/>
    <property type="match status" value="1"/>
</dbReference>
<comment type="caution">
    <text evidence="8">The sequence shown here is derived from an EMBL/GenBank/DDBJ whole genome shotgun (WGS) entry which is preliminary data.</text>
</comment>
<dbReference type="GO" id="GO:0016491">
    <property type="term" value="F:oxidoreductase activity"/>
    <property type="evidence" value="ECO:0007669"/>
    <property type="project" value="UniProtKB-KW"/>
</dbReference>
<dbReference type="AlphaFoldDB" id="A0A9W8IFL5"/>
<dbReference type="OrthoDB" id="2121828at2759"/>
<evidence type="ECO:0000259" key="5">
    <source>
        <dbReference type="Pfam" id="PF00394"/>
    </source>
</evidence>
<dbReference type="GO" id="GO:0005507">
    <property type="term" value="F:copper ion binding"/>
    <property type="evidence" value="ECO:0007669"/>
    <property type="project" value="InterPro"/>
</dbReference>
<evidence type="ECO:0000313" key="8">
    <source>
        <dbReference type="EMBL" id="KAJ2850245.1"/>
    </source>
</evidence>
<dbReference type="Pfam" id="PF07732">
    <property type="entry name" value="Cu-oxidase_3"/>
    <property type="match status" value="1"/>
</dbReference>
<evidence type="ECO:0000256" key="1">
    <source>
        <dbReference type="ARBA" id="ARBA00010609"/>
    </source>
</evidence>
<dbReference type="InterPro" id="IPR011706">
    <property type="entry name" value="Cu-oxidase_C"/>
</dbReference>
<dbReference type="PANTHER" id="PTHR11709">
    <property type="entry name" value="MULTI-COPPER OXIDASE"/>
    <property type="match status" value="1"/>
</dbReference>
<keyword evidence="9" id="KW-1185">Reference proteome</keyword>
<dbReference type="SUPFAM" id="SSF49503">
    <property type="entry name" value="Cupredoxins"/>
    <property type="match status" value="3"/>
</dbReference>
<keyword evidence="3" id="KW-0560">Oxidoreductase</keyword>
<evidence type="ECO:0000256" key="4">
    <source>
        <dbReference type="ARBA" id="ARBA00023008"/>
    </source>
</evidence>
<evidence type="ECO:0000256" key="2">
    <source>
        <dbReference type="ARBA" id="ARBA00022723"/>
    </source>
</evidence>
<keyword evidence="2" id="KW-0479">Metal-binding</keyword>
<dbReference type="PANTHER" id="PTHR11709:SF361">
    <property type="entry name" value="IRON TRANSPORT MULTICOPPER OXIDASE FET3"/>
    <property type="match status" value="1"/>
</dbReference>
<gene>
    <name evidence="8" type="primary">FET3_3</name>
    <name evidence="8" type="ORF">IWW36_002041</name>
</gene>
<dbReference type="Proteomes" id="UP001139887">
    <property type="component" value="Unassembled WGS sequence"/>
</dbReference>
<keyword evidence="4" id="KW-0186">Copper</keyword>
<dbReference type="PROSITE" id="PS00080">
    <property type="entry name" value="MULTICOPPER_OXIDASE2"/>
    <property type="match status" value="1"/>
</dbReference>
<dbReference type="Gene3D" id="2.60.40.420">
    <property type="entry name" value="Cupredoxins - blue copper proteins"/>
    <property type="match status" value="3"/>
</dbReference>
<proteinExistence type="inferred from homology"/>
<feature type="domain" description="Plastocyanin-like" evidence="5">
    <location>
        <begin position="71"/>
        <end position="196"/>
    </location>
</feature>
<evidence type="ECO:0000259" key="6">
    <source>
        <dbReference type="Pfam" id="PF07731"/>
    </source>
</evidence>